<feature type="transmembrane region" description="Helical" evidence="2">
    <location>
        <begin position="230"/>
        <end position="247"/>
    </location>
</feature>
<dbReference type="EMBL" id="CABFOC020000005">
    <property type="protein sequence ID" value="CAH0044348.1"/>
    <property type="molecule type" value="Genomic_DNA"/>
</dbReference>
<organism evidence="4 5">
    <name type="scientific">Clonostachys solani</name>
    <dbReference type="NCBI Taxonomy" id="160281"/>
    <lineage>
        <taxon>Eukaryota</taxon>
        <taxon>Fungi</taxon>
        <taxon>Dikarya</taxon>
        <taxon>Ascomycota</taxon>
        <taxon>Pezizomycotina</taxon>
        <taxon>Sordariomycetes</taxon>
        <taxon>Hypocreomycetidae</taxon>
        <taxon>Hypocreales</taxon>
        <taxon>Bionectriaceae</taxon>
        <taxon>Clonostachys</taxon>
    </lineage>
</organism>
<name>A0A9N9W3S8_9HYPO</name>
<dbReference type="Proteomes" id="UP000775872">
    <property type="component" value="Unassembled WGS sequence"/>
</dbReference>
<dbReference type="OrthoDB" id="405906at2759"/>
<dbReference type="AlphaFoldDB" id="A0A9N9W3S8"/>
<keyword evidence="2" id="KW-1133">Transmembrane helix</keyword>
<keyword evidence="5" id="KW-1185">Reference proteome</keyword>
<keyword evidence="2" id="KW-0812">Transmembrane</keyword>
<feature type="transmembrane region" description="Helical" evidence="2">
    <location>
        <begin position="50"/>
        <end position="72"/>
    </location>
</feature>
<feature type="transmembrane region" description="Helical" evidence="2">
    <location>
        <begin position="79"/>
        <end position="102"/>
    </location>
</feature>
<feature type="region of interest" description="Disordered" evidence="1">
    <location>
        <begin position="365"/>
        <end position="394"/>
    </location>
</feature>
<feature type="transmembrane region" description="Helical" evidence="2">
    <location>
        <begin position="192"/>
        <end position="210"/>
    </location>
</feature>
<reference evidence="4" key="1">
    <citation type="submission" date="2021-10" db="EMBL/GenBank/DDBJ databases">
        <authorList>
            <person name="Piombo E."/>
        </authorList>
    </citation>
    <scope>NUCLEOTIDE SEQUENCE</scope>
</reference>
<evidence type="ECO:0000259" key="3">
    <source>
        <dbReference type="Pfam" id="PF24802"/>
    </source>
</evidence>
<feature type="compositionally biased region" description="Basic and acidic residues" evidence="1">
    <location>
        <begin position="373"/>
        <end position="384"/>
    </location>
</feature>
<dbReference type="PANTHER" id="PTHR37013">
    <property type="entry name" value="INTEGRAL MEMBRANE PROTEIN (AFU_ORTHOLOGUE AFUA_1G05950)-RELATED"/>
    <property type="match status" value="1"/>
</dbReference>
<dbReference type="InterPro" id="IPR056120">
    <property type="entry name" value="DUF7703"/>
</dbReference>
<evidence type="ECO:0000256" key="1">
    <source>
        <dbReference type="SAM" id="MobiDB-lite"/>
    </source>
</evidence>
<proteinExistence type="predicted"/>
<dbReference type="PANTHER" id="PTHR37013:SF3">
    <property type="entry name" value="INTEGRAL MEMBRANE PROTEIN (AFU_ORTHOLOGUE AFUA_1G05950)"/>
    <property type="match status" value="1"/>
</dbReference>
<accession>A0A9N9W3S8</accession>
<dbReference type="Pfam" id="PF24802">
    <property type="entry name" value="DUF7703"/>
    <property type="match status" value="1"/>
</dbReference>
<comment type="caution">
    <text evidence="4">The sequence shown here is derived from an EMBL/GenBank/DDBJ whole genome shotgun (WGS) entry which is preliminary data.</text>
</comment>
<feature type="domain" description="DUF7703" evidence="3">
    <location>
        <begin position="49"/>
        <end position="287"/>
    </location>
</feature>
<keyword evidence="2" id="KW-0472">Membrane</keyword>
<sequence>MSLVGCVHCIFPPGILTPNVVVNMAAFMDAVPGGRLLRRMTENIYSSEDVLVLIATVLSLYNAVELLVLIFLKFKRRRGLYFWSISLASFGIIPYCIGWMLVQFGFSHAWVGMTIDSIGWILLVSGHSMVLYSRLHLVLQNRTILRGVLGMIIVNGVVWHTTITVLLFGSAYTTGDTKVVFNHVFFGVLEKVQMTVFCVQEFIISGLYIWKTIEILKTAFGSKRVFLLKLYSINVFIIIMNIALLAIEYKSLFLWEQGVKVITYSIKLKLEFAVFGQLVEFVQHRTGNTLNGLTSVNTGAFVELSGSRTKKDTKGRPMTGRGEAIHMENIKTNVKSTTAIGKNSSVPGTLHHDRSQIKVTTRIDVDSNGGSRESGDSDSTRHLYEGAIQEIARS</sequence>
<evidence type="ECO:0000313" key="4">
    <source>
        <dbReference type="EMBL" id="CAH0044348.1"/>
    </source>
</evidence>
<evidence type="ECO:0000256" key="2">
    <source>
        <dbReference type="SAM" id="Phobius"/>
    </source>
</evidence>
<protein>
    <recommendedName>
        <fullName evidence="3">DUF7703 domain-containing protein</fullName>
    </recommendedName>
</protein>
<feature type="transmembrane region" description="Helical" evidence="2">
    <location>
        <begin position="144"/>
        <end position="172"/>
    </location>
</feature>
<feature type="transmembrane region" description="Helical" evidence="2">
    <location>
        <begin position="108"/>
        <end position="132"/>
    </location>
</feature>
<gene>
    <name evidence="4" type="ORF">CSOL1703_00010090</name>
</gene>
<evidence type="ECO:0000313" key="5">
    <source>
        <dbReference type="Proteomes" id="UP000775872"/>
    </source>
</evidence>